<evidence type="ECO:0000313" key="5">
    <source>
        <dbReference type="Proteomes" id="UP000230423"/>
    </source>
</evidence>
<dbReference type="OrthoDB" id="3137333at2759"/>
<feature type="compositionally biased region" description="Acidic residues" evidence="2">
    <location>
        <begin position="153"/>
        <end position="171"/>
    </location>
</feature>
<feature type="transmembrane region" description="Helical" evidence="3">
    <location>
        <begin position="27"/>
        <end position="45"/>
    </location>
</feature>
<evidence type="ECO:0000256" key="1">
    <source>
        <dbReference type="ARBA" id="ARBA00004123"/>
    </source>
</evidence>
<evidence type="ECO:0000256" key="2">
    <source>
        <dbReference type="SAM" id="MobiDB-lite"/>
    </source>
</evidence>
<reference evidence="4 5" key="1">
    <citation type="submission" date="2015-09" db="EMBL/GenBank/DDBJ databases">
        <title>Draft genome of the parasitic nematode Teladorsagia circumcincta isolate WARC Sus (inbred).</title>
        <authorList>
            <person name="Mitreva M."/>
        </authorList>
    </citation>
    <scope>NUCLEOTIDE SEQUENCE [LARGE SCALE GENOMIC DNA]</scope>
    <source>
        <strain evidence="4 5">S</strain>
    </source>
</reference>
<dbReference type="AlphaFoldDB" id="A0A2G9UXG7"/>
<keyword evidence="3" id="KW-0472">Membrane</keyword>
<keyword evidence="3" id="KW-0812">Transmembrane</keyword>
<dbReference type="GO" id="GO:0000978">
    <property type="term" value="F:RNA polymerase II cis-regulatory region sequence-specific DNA binding"/>
    <property type="evidence" value="ECO:0007669"/>
    <property type="project" value="TreeGrafter"/>
</dbReference>
<dbReference type="PANTHER" id="PTHR24340:SF82">
    <property type="entry name" value="HOMEOBOX PROTEIN VND"/>
    <property type="match status" value="1"/>
</dbReference>
<dbReference type="GO" id="GO:0000981">
    <property type="term" value="F:DNA-binding transcription factor activity, RNA polymerase II-specific"/>
    <property type="evidence" value="ECO:0007669"/>
    <property type="project" value="TreeGrafter"/>
</dbReference>
<accession>A0A2G9UXG7</accession>
<dbReference type="GO" id="GO:0030154">
    <property type="term" value="P:cell differentiation"/>
    <property type="evidence" value="ECO:0007669"/>
    <property type="project" value="TreeGrafter"/>
</dbReference>
<keyword evidence="5" id="KW-1185">Reference proteome</keyword>
<feature type="region of interest" description="Disordered" evidence="2">
    <location>
        <begin position="117"/>
        <end position="181"/>
    </location>
</feature>
<keyword evidence="3" id="KW-1133">Transmembrane helix</keyword>
<dbReference type="GO" id="GO:0005634">
    <property type="term" value="C:nucleus"/>
    <property type="evidence" value="ECO:0007669"/>
    <property type="project" value="UniProtKB-SubCell"/>
</dbReference>
<dbReference type="EMBL" id="KZ345199">
    <property type="protein sequence ID" value="PIO74945.1"/>
    <property type="molecule type" value="Genomic_DNA"/>
</dbReference>
<dbReference type="PANTHER" id="PTHR24340">
    <property type="entry name" value="HOMEOBOX PROTEIN NKX"/>
    <property type="match status" value="1"/>
</dbReference>
<gene>
    <name evidence="4" type="ORF">TELCIR_03036</name>
</gene>
<evidence type="ECO:0000256" key="3">
    <source>
        <dbReference type="SAM" id="Phobius"/>
    </source>
</evidence>
<protein>
    <recommendedName>
        <fullName evidence="6">Homeobox domain protein</fullName>
    </recommendedName>
</protein>
<evidence type="ECO:0008006" key="6">
    <source>
        <dbReference type="Google" id="ProtNLM"/>
    </source>
</evidence>
<name>A0A2G9UXG7_TELCI</name>
<dbReference type="InterPro" id="IPR050394">
    <property type="entry name" value="Homeobox_NK-like"/>
</dbReference>
<dbReference type="Proteomes" id="UP000230423">
    <property type="component" value="Unassembled WGS sequence"/>
</dbReference>
<proteinExistence type="predicted"/>
<feature type="compositionally biased region" description="Basic and acidic residues" evidence="2">
    <location>
        <begin position="138"/>
        <end position="152"/>
    </location>
</feature>
<organism evidence="4 5">
    <name type="scientific">Teladorsagia circumcincta</name>
    <name type="common">Brown stomach worm</name>
    <name type="synonym">Ostertagia circumcincta</name>
    <dbReference type="NCBI Taxonomy" id="45464"/>
    <lineage>
        <taxon>Eukaryota</taxon>
        <taxon>Metazoa</taxon>
        <taxon>Ecdysozoa</taxon>
        <taxon>Nematoda</taxon>
        <taxon>Chromadorea</taxon>
        <taxon>Rhabditida</taxon>
        <taxon>Rhabditina</taxon>
        <taxon>Rhabditomorpha</taxon>
        <taxon>Strongyloidea</taxon>
        <taxon>Trichostrongylidae</taxon>
        <taxon>Teladorsagia</taxon>
    </lineage>
</organism>
<comment type="subcellular location">
    <subcellularLocation>
        <location evidence="1">Nucleus</location>
    </subcellularLocation>
</comment>
<sequence length="211" mass="23672">MFKEWLSKNSVSATNPMNFGIVKLKRGLFTTALYAFFGLFGAAMLDQDNSYFRTEFKWETPSEASAQTSSGTWTEHLPLLAGYPSAPSFSLEPTMYTYDPSSNFHAGAITSGSSMYGLPPADPFQRTDPMIMGNSNADQKDVELSDKNGSKAEDEDDGADALEDDGDDEYDGNGKRKKRKRRVLFTKGQTYELERRFRTQRFAALIRILFT</sequence>
<evidence type="ECO:0000313" key="4">
    <source>
        <dbReference type="EMBL" id="PIO74945.1"/>
    </source>
</evidence>